<protein>
    <recommendedName>
        <fullName evidence="7">Major facilitator superfamily (MFS) profile domain-containing protein</fullName>
    </recommendedName>
</protein>
<dbReference type="AlphaFoldDB" id="A0A8H3VLL2"/>
<dbReference type="Gene3D" id="1.20.1720.10">
    <property type="entry name" value="Multidrug resistance protein D"/>
    <property type="match status" value="1"/>
</dbReference>
<comment type="subcellular location">
    <subcellularLocation>
        <location evidence="1">Membrane</location>
        <topology evidence="1">Multi-pass membrane protein</topology>
    </subcellularLocation>
</comment>
<evidence type="ECO:0000256" key="5">
    <source>
        <dbReference type="SAM" id="MobiDB-lite"/>
    </source>
</evidence>
<feature type="transmembrane region" description="Helical" evidence="6">
    <location>
        <begin position="248"/>
        <end position="265"/>
    </location>
</feature>
<dbReference type="GO" id="GO:0022857">
    <property type="term" value="F:transmembrane transporter activity"/>
    <property type="evidence" value="ECO:0007669"/>
    <property type="project" value="InterPro"/>
</dbReference>
<keyword evidence="2 6" id="KW-0812">Transmembrane</keyword>
<keyword evidence="9" id="KW-1185">Reference proteome</keyword>
<dbReference type="PROSITE" id="PS50850">
    <property type="entry name" value="MFS"/>
    <property type="match status" value="1"/>
</dbReference>
<feature type="transmembrane region" description="Helical" evidence="6">
    <location>
        <begin position="140"/>
        <end position="157"/>
    </location>
</feature>
<keyword evidence="3 6" id="KW-1133">Transmembrane helix</keyword>
<feature type="region of interest" description="Disordered" evidence="5">
    <location>
        <begin position="442"/>
        <end position="486"/>
    </location>
</feature>
<name>A0A8H3VLL2_VENIN</name>
<feature type="transmembrane region" description="Helical" evidence="6">
    <location>
        <begin position="413"/>
        <end position="434"/>
    </location>
</feature>
<sequence length="486" mass="51802">MAKLSDIFGPKILLVGSNVMFLGFSVACGSAKTMNQLIIFRAFQGIAGSAMFSLVFTVMVKMVTLEKVGLYSAIISSVFALSNLLGPVLGGVITDQSSWRWIFWMNAPVNFAAILILGASMPAFPMPPINRALFRRMDPVGCLLSISWAVPLVFALQEGGASFSWTSGAILGPLIGGVAAATIFVTWECWLGKRTLDTILPMRLFGDPVVVLVFLSVLLMGFSFYPAIILLPQRFQAVNNATPSRAGIQLLTLTLVSPVFSFLAGSLMPHRKPPAEYIILIAASLITLGIGLMSSLPTSMATPAAIYGYEAIIGAGLGAVMPASYFLLKIHVPEGDIASATGVTNTARTMGGCISVSICTALLHNSMDTGLAHILSSAQLSAIKESLASMADLDGELRRRVMGVFGDAYNRQFRVLVAFALCNVLVAGLLVLAIRRKERRKLGERGGEVHGEAERRGDEASSGGDAHSQLERKAEQGSVEAQKEKI</sequence>
<dbReference type="Pfam" id="PF07690">
    <property type="entry name" value="MFS_1"/>
    <property type="match status" value="1"/>
</dbReference>
<feature type="transmembrane region" description="Helical" evidence="6">
    <location>
        <begin position="38"/>
        <end position="56"/>
    </location>
</feature>
<keyword evidence="4 6" id="KW-0472">Membrane</keyword>
<feature type="transmembrane region" description="Helical" evidence="6">
    <location>
        <begin position="101"/>
        <end position="119"/>
    </location>
</feature>
<evidence type="ECO:0000256" key="1">
    <source>
        <dbReference type="ARBA" id="ARBA00004141"/>
    </source>
</evidence>
<dbReference type="Proteomes" id="UP000490939">
    <property type="component" value="Unassembled WGS sequence"/>
</dbReference>
<dbReference type="PANTHER" id="PTHR23501:SF43">
    <property type="entry name" value="MULTIDRUG TRANSPORTER, PUTATIVE (AFU_ORTHOLOGUE AFUA_6G03040)-RELATED"/>
    <property type="match status" value="1"/>
</dbReference>
<dbReference type="GO" id="GO:0005886">
    <property type="term" value="C:plasma membrane"/>
    <property type="evidence" value="ECO:0007669"/>
    <property type="project" value="TreeGrafter"/>
</dbReference>
<evidence type="ECO:0000313" key="8">
    <source>
        <dbReference type="EMBL" id="KAE9990036.1"/>
    </source>
</evidence>
<dbReference type="InterPro" id="IPR036259">
    <property type="entry name" value="MFS_trans_sf"/>
</dbReference>
<feature type="transmembrane region" description="Helical" evidence="6">
    <location>
        <begin position="12"/>
        <end position="32"/>
    </location>
</feature>
<comment type="caution">
    <text evidence="8">The sequence shown here is derived from an EMBL/GenBank/DDBJ whole genome shotgun (WGS) entry which is preliminary data.</text>
</comment>
<feature type="transmembrane region" description="Helical" evidence="6">
    <location>
        <begin position="163"/>
        <end position="187"/>
    </location>
</feature>
<evidence type="ECO:0000313" key="9">
    <source>
        <dbReference type="Proteomes" id="UP000490939"/>
    </source>
</evidence>
<dbReference type="Gene3D" id="1.20.1250.20">
    <property type="entry name" value="MFS general substrate transporter like domains"/>
    <property type="match status" value="1"/>
</dbReference>
<evidence type="ECO:0000256" key="2">
    <source>
        <dbReference type="ARBA" id="ARBA00022692"/>
    </source>
</evidence>
<reference evidence="8 9" key="1">
    <citation type="submission" date="2019-07" db="EMBL/GenBank/DDBJ databases">
        <title>Venturia inaequalis Genome Resource.</title>
        <authorList>
            <person name="Lichtner F.J."/>
        </authorList>
    </citation>
    <scope>NUCLEOTIDE SEQUENCE [LARGE SCALE GENOMIC DNA]</scope>
    <source>
        <strain evidence="8 9">DMI_063113</strain>
    </source>
</reference>
<gene>
    <name evidence="8" type="ORF">EG327_001927</name>
</gene>
<dbReference type="EMBL" id="WNWR01000156">
    <property type="protein sequence ID" value="KAE9990036.1"/>
    <property type="molecule type" value="Genomic_DNA"/>
</dbReference>
<feature type="transmembrane region" description="Helical" evidence="6">
    <location>
        <begin position="277"/>
        <end position="294"/>
    </location>
</feature>
<feature type="transmembrane region" description="Helical" evidence="6">
    <location>
        <begin position="208"/>
        <end position="228"/>
    </location>
</feature>
<feature type="transmembrane region" description="Helical" evidence="6">
    <location>
        <begin position="68"/>
        <end position="89"/>
    </location>
</feature>
<dbReference type="InterPro" id="IPR011701">
    <property type="entry name" value="MFS"/>
</dbReference>
<dbReference type="PROSITE" id="PS51257">
    <property type="entry name" value="PROKAR_LIPOPROTEIN"/>
    <property type="match status" value="1"/>
</dbReference>
<feature type="compositionally biased region" description="Basic and acidic residues" evidence="5">
    <location>
        <begin position="468"/>
        <end position="486"/>
    </location>
</feature>
<dbReference type="SUPFAM" id="SSF103473">
    <property type="entry name" value="MFS general substrate transporter"/>
    <property type="match status" value="1"/>
</dbReference>
<feature type="transmembrane region" description="Helical" evidence="6">
    <location>
        <begin position="306"/>
        <end position="328"/>
    </location>
</feature>
<organism evidence="8 9">
    <name type="scientific">Venturia inaequalis</name>
    <name type="common">Apple scab fungus</name>
    <dbReference type="NCBI Taxonomy" id="5025"/>
    <lineage>
        <taxon>Eukaryota</taxon>
        <taxon>Fungi</taxon>
        <taxon>Dikarya</taxon>
        <taxon>Ascomycota</taxon>
        <taxon>Pezizomycotina</taxon>
        <taxon>Dothideomycetes</taxon>
        <taxon>Pleosporomycetidae</taxon>
        <taxon>Venturiales</taxon>
        <taxon>Venturiaceae</taxon>
        <taxon>Venturia</taxon>
    </lineage>
</organism>
<evidence type="ECO:0000256" key="6">
    <source>
        <dbReference type="SAM" id="Phobius"/>
    </source>
</evidence>
<evidence type="ECO:0000256" key="3">
    <source>
        <dbReference type="ARBA" id="ARBA00022989"/>
    </source>
</evidence>
<feature type="domain" description="Major facilitator superfamily (MFS) profile" evidence="7">
    <location>
        <begin position="1"/>
        <end position="440"/>
    </location>
</feature>
<dbReference type="InterPro" id="IPR020846">
    <property type="entry name" value="MFS_dom"/>
</dbReference>
<feature type="compositionally biased region" description="Basic and acidic residues" evidence="5">
    <location>
        <begin position="442"/>
        <end position="459"/>
    </location>
</feature>
<accession>A0A8H3VLL2</accession>
<evidence type="ECO:0000256" key="4">
    <source>
        <dbReference type="ARBA" id="ARBA00023136"/>
    </source>
</evidence>
<evidence type="ECO:0000259" key="7">
    <source>
        <dbReference type="PROSITE" id="PS50850"/>
    </source>
</evidence>
<proteinExistence type="predicted"/>
<dbReference type="PANTHER" id="PTHR23501">
    <property type="entry name" value="MAJOR FACILITATOR SUPERFAMILY"/>
    <property type="match status" value="1"/>
</dbReference>